<sequence length="115" mass="13061">MTLLFKLVKIAILVFLMVIGFFIFIGSFWLNTYQTAQWADLLASSDASGIILTIFPNINSWFNATVANQPVLFKTMVHFFIPVGFGLLFGLIIAIIVDILYRLTKYAIKRSYQSN</sequence>
<feature type="transmembrane region" description="Helical" evidence="1">
    <location>
        <begin position="79"/>
        <end position="101"/>
    </location>
</feature>
<dbReference type="AlphaFoldDB" id="A0ABC7ZIV0"/>
<organism evidence="2 3">
    <name type="scientific">Mycoplasmoides genitalium M6320</name>
    <dbReference type="NCBI Taxonomy" id="662945"/>
    <lineage>
        <taxon>Bacteria</taxon>
        <taxon>Bacillati</taxon>
        <taxon>Mycoplasmatota</taxon>
        <taxon>Mycoplasmoidales</taxon>
        <taxon>Mycoplasmoidaceae</taxon>
        <taxon>Mycoplasmoides</taxon>
    </lineage>
</organism>
<gene>
    <name evidence="2" type="ORF">CM1_01610</name>
</gene>
<keyword evidence="1" id="KW-1133">Transmembrane helix</keyword>
<evidence type="ECO:0000256" key="1">
    <source>
        <dbReference type="SAM" id="Phobius"/>
    </source>
</evidence>
<dbReference type="InterPro" id="IPR054989">
    <property type="entry name" value="MPN454_MG319"/>
</dbReference>
<proteinExistence type="predicted"/>
<dbReference type="Proteomes" id="UP000005254">
    <property type="component" value="Chromosome"/>
</dbReference>
<protein>
    <submittedName>
        <fullName evidence="2">Uncharacterized protein</fullName>
    </submittedName>
</protein>
<dbReference type="NCBIfam" id="NF045771">
    <property type="entry name" value="MPN454_MG319"/>
    <property type="match status" value="1"/>
</dbReference>
<evidence type="ECO:0000313" key="2">
    <source>
        <dbReference type="EMBL" id="AFQ04092.1"/>
    </source>
</evidence>
<dbReference type="GeneID" id="99647132"/>
<feature type="transmembrane region" description="Helical" evidence="1">
    <location>
        <begin position="7"/>
        <end position="30"/>
    </location>
</feature>
<dbReference type="EMBL" id="CP003772">
    <property type="protein sequence ID" value="AFQ04092.1"/>
    <property type="molecule type" value="Genomic_DNA"/>
</dbReference>
<reference evidence="2 3" key="1">
    <citation type="journal article" date="2012" name="J. Bacteriol.">
        <title>Draft Genome Sequences of Four Axenic Mycoplasma genitalium Strains Isolated from Denmark, Japan, and Australia.</title>
        <authorList>
            <person name="McGowin C.L."/>
            <person name="Ma L."/>
            <person name="Jensen J.S."/>
            <person name="Mancuso M.M."/>
            <person name="Hamasuna R."/>
            <person name="Adegboye D."/>
            <person name="Martin D.H."/>
        </authorList>
    </citation>
    <scope>NUCLEOTIDE SEQUENCE [LARGE SCALE GENOMIC DNA]</scope>
    <source>
        <strain evidence="2 3">M6320</strain>
    </source>
</reference>
<keyword evidence="1" id="KW-0472">Membrane</keyword>
<dbReference type="KEGG" id="mgx:CM1_01610"/>
<accession>A0ABC7ZIV0</accession>
<dbReference type="RefSeq" id="WP_009885898.1">
    <property type="nucleotide sequence ID" value="NC_018497.1"/>
</dbReference>
<name>A0ABC7ZIV0_MYCGT</name>
<evidence type="ECO:0000313" key="3">
    <source>
        <dbReference type="Proteomes" id="UP000005254"/>
    </source>
</evidence>
<dbReference type="SMR" id="A0ABC7ZIV0"/>
<keyword evidence="1" id="KW-0812">Transmembrane</keyword>
<dbReference type="NCBIfam" id="NF045751">
    <property type="entry name" value="MPN385"/>
    <property type="match status" value="1"/>
</dbReference>